<reference evidence="4" key="1">
    <citation type="submission" date="2017-09" db="EMBL/GenBank/DDBJ databases">
        <title>Depth-based differentiation of microbial function through sediment-hosted aquifers and enrichment of novel symbionts in the deep terrestrial subsurface.</title>
        <authorList>
            <person name="Probst A.J."/>
            <person name="Ladd B."/>
            <person name="Jarett J.K."/>
            <person name="Geller-Mcgrath D.E."/>
            <person name="Sieber C.M.K."/>
            <person name="Emerson J.B."/>
            <person name="Anantharaman K."/>
            <person name="Thomas B.C."/>
            <person name="Malmstrom R."/>
            <person name="Stieglmeier M."/>
            <person name="Klingl A."/>
            <person name="Woyke T."/>
            <person name="Ryan C.M."/>
            <person name="Banfield J.F."/>
        </authorList>
    </citation>
    <scope>NUCLEOTIDE SEQUENCE [LARGE SCALE GENOMIC DNA]</scope>
</reference>
<dbReference type="InterPro" id="IPR050246">
    <property type="entry name" value="Class_II_FBP_aldolase"/>
</dbReference>
<protein>
    <submittedName>
        <fullName evidence="3">Tagatose-bisphosphate aldolase</fullName>
    </submittedName>
</protein>
<dbReference type="PIRSF" id="PIRSF001359">
    <property type="entry name" value="F_bP_aldolase_II"/>
    <property type="match status" value="1"/>
</dbReference>
<comment type="caution">
    <text evidence="3">The sequence shown here is derived from an EMBL/GenBank/DDBJ whole genome shotgun (WGS) entry which is preliminary data.</text>
</comment>
<proteinExistence type="predicted"/>
<dbReference type="Pfam" id="PF01116">
    <property type="entry name" value="F_bP_aldolase"/>
    <property type="match status" value="1"/>
</dbReference>
<dbReference type="SUPFAM" id="SSF51569">
    <property type="entry name" value="Aldolase"/>
    <property type="match status" value="1"/>
</dbReference>
<dbReference type="GO" id="GO:0016832">
    <property type="term" value="F:aldehyde-lyase activity"/>
    <property type="evidence" value="ECO:0007669"/>
    <property type="project" value="InterPro"/>
</dbReference>
<feature type="binding site" evidence="2">
    <location>
        <position position="133"/>
    </location>
    <ligand>
        <name>Zn(2+)</name>
        <dbReference type="ChEBI" id="CHEBI:29105"/>
        <label>2</label>
    </ligand>
</feature>
<dbReference type="NCBIfam" id="TIGR00167">
    <property type="entry name" value="cbbA"/>
    <property type="match status" value="1"/>
</dbReference>
<feature type="binding site" evidence="2">
    <location>
        <position position="211"/>
    </location>
    <ligand>
        <name>Zn(2+)</name>
        <dbReference type="ChEBI" id="CHEBI:29105"/>
        <label>1</label>
        <note>catalytic</note>
    </ligand>
</feature>
<feature type="active site" description="Proton donor" evidence="1">
    <location>
        <position position="79"/>
    </location>
</feature>
<feature type="binding site" evidence="2">
    <location>
        <position position="181"/>
    </location>
    <ligand>
        <name>Zn(2+)</name>
        <dbReference type="ChEBI" id="CHEBI:29105"/>
        <label>1</label>
        <note>catalytic</note>
    </ligand>
</feature>
<dbReference type="PANTHER" id="PTHR30304:SF0">
    <property type="entry name" value="D-TAGATOSE-1,6-BISPHOSPHATE ALDOLASE SUBUNIT GATY-RELATED"/>
    <property type="match status" value="1"/>
</dbReference>
<gene>
    <name evidence="3" type="ORF">COU20_00665</name>
</gene>
<evidence type="ECO:0000313" key="4">
    <source>
        <dbReference type="Proteomes" id="UP000231379"/>
    </source>
</evidence>
<sequence>MVSLREAVGAADEGAYALGHFNISDSNQFNAIVAAAKEAGMPVLVGVSEGEMAFLGRGAAVALARAAREDGLPVFLNADHVRSLDSVSAAIDAGFDSVIFDGSHLPLEENIRETRRAVEYARKSGRDVLVEGELGQIGISSKLLDAPPEDMDEELTDPDTAARFVRETAVDLLAPAVGTMHGRLKSGASPALDIPRIERVRDAAGVPLVLHGGSGSTDADFREAARAGCAIIHVNTDIRIAYRAGIEEALKAAPEEIAPYKFLAKGVEGVRAAAEKHIRLFAGR</sequence>
<evidence type="ECO:0000256" key="2">
    <source>
        <dbReference type="PIRSR" id="PIRSR001359-3"/>
    </source>
</evidence>
<dbReference type="InterPro" id="IPR000771">
    <property type="entry name" value="FBA_II"/>
</dbReference>
<dbReference type="AlphaFoldDB" id="A0A2H0U8M3"/>
<dbReference type="Gene3D" id="3.20.20.70">
    <property type="entry name" value="Aldolase class I"/>
    <property type="match status" value="1"/>
</dbReference>
<accession>A0A2H0U8M3</accession>
<feature type="binding site" evidence="2">
    <location>
        <position position="80"/>
    </location>
    <ligand>
        <name>Zn(2+)</name>
        <dbReference type="ChEBI" id="CHEBI:29105"/>
        <label>1</label>
        <note>catalytic</note>
    </ligand>
</feature>
<dbReference type="EMBL" id="PFBM01000006">
    <property type="protein sequence ID" value="PIR82748.1"/>
    <property type="molecule type" value="Genomic_DNA"/>
</dbReference>
<dbReference type="Proteomes" id="UP000231379">
    <property type="component" value="Unassembled WGS sequence"/>
</dbReference>
<keyword evidence="2" id="KW-0479">Metal-binding</keyword>
<dbReference type="GO" id="GO:0008270">
    <property type="term" value="F:zinc ion binding"/>
    <property type="evidence" value="ECO:0007669"/>
    <property type="project" value="InterPro"/>
</dbReference>
<dbReference type="GO" id="GO:0005975">
    <property type="term" value="P:carbohydrate metabolic process"/>
    <property type="evidence" value="ECO:0007669"/>
    <property type="project" value="InterPro"/>
</dbReference>
<dbReference type="PANTHER" id="PTHR30304">
    <property type="entry name" value="D-TAGATOSE-1,6-BISPHOSPHATE ALDOLASE"/>
    <property type="match status" value="1"/>
</dbReference>
<keyword evidence="2" id="KW-0862">Zinc</keyword>
<feature type="binding site" evidence="2">
    <location>
        <position position="101"/>
    </location>
    <ligand>
        <name>Zn(2+)</name>
        <dbReference type="ChEBI" id="CHEBI:29105"/>
        <label>2</label>
    </ligand>
</feature>
<organism evidence="3 4">
    <name type="scientific">Candidatus Kaiserbacteria bacterium CG10_big_fil_rev_8_21_14_0_10_59_10</name>
    <dbReference type="NCBI Taxonomy" id="1974612"/>
    <lineage>
        <taxon>Bacteria</taxon>
        <taxon>Candidatus Kaiseribacteriota</taxon>
    </lineage>
</organism>
<dbReference type="InterPro" id="IPR013785">
    <property type="entry name" value="Aldolase_TIM"/>
</dbReference>
<evidence type="ECO:0000313" key="3">
    <source>
        <dbReference type="EMBL" id="PIR82748.1"/>
    </source>
</evidence>
<evidence type="ECO:0000256" key="1">
    <source>
        <dbReference type="PIRSR" id="PIRSR001359-1"/>
    </source>
</evidence>
<comment type="cofactor">
    <cofactor evidence="2">
        <name>Zn(2+)</name>
        <dbReference type="ChEBI" id="CHEBI:29105"/>
    </cofactor>
    <text evidence="2">Binds 2 Zn(2+) ions per subunit. One is catalytic and the other provides a structural contribution.</text>
</comment>
<name>A0A2H0U8M3_9BACT</name>